<evidence type="ECO:0000313" key="1">
    <source>
        <dbReference type="EMBL" id="UUG68332.1"/>
    </source>
</evidence>
<organism evidence="1">
    <name type="scientific">Shigella phage B2</name>
    <dbReference type="NCBI Taxonomy" id="2968270"/>
    <lineage>
        <taxon>Viruses</taxon>
        <taxon>Duplodnaviria</taxon>
        <taxon>Heunggongvirae</taxon>
        <taxon>Uroviricota</taxon>
        <taxon>Caudoviricetes</taxon>
        <taxon>Schitoviridae</taxon>
        <taxon>Humphriesvirinae</taxon>
        <taxon>Ithacavirus</taxon>
    </lineage>
</organism>
<reference evidence="2" key="2">
    <citation type="journal article" date="2024" name="Sci. Adv.">
        <title>Moo19 and B2: Structures of &lt;i&gt;Schitoviridae&lt;/i&gt; podophages with &lt;i&gt;T&lt;/i&gt; = 9 geometry and tailspikes with esterase activity.</title>
        <authorList>
            <person name="Subramanian S."/>
            <person name="Bergland Drarvik S.M."/>
            <person name="Tinney K.R."/>
            <person name="Doore S.M."/>
            <person name="Parent K.N."/>
        </authorList>
    </citation>
    <scope>STRUCTURE BY ELECTRON MICROSCOPY (2.40 ANGSTROMS) OF 1-777</scope>
</reference>
<dbReference type="EMBL" id="OM858838">
    <property type="protein sequence ID" value="UUG68332.1"/>
    <property type="molecule type" value="Genomic_DNA"/>
</dbReference>
<name>A0ACD6BAR3_9CAUD</name>
<proteinExistence type="evidence at protein level"/>
<evidence type="ECO:0007829" key="2">
    <source>
        <dbReference type="PDB" id="9D84"/>
    </source>
</evidence>
<protein>
    <submittedName>
        <fullName evidence="1">Tail fiber protein</fullName>
    </submittedName>
</protein>
<accession>A0ACD6BAR3</accession>
<dbReference type="PDB" id="9D84">
    <property type="method" value="EM"/>
    <property type="resolution" value="2.40 A"/>
    <property type="chains" value="A=1-777"/>
</dbReference>
<accession>A0AAX3BR97</accession>
<sequence length="777" mass="83229">MNQLFSQGGKGSAGILTNKQAVARHFGVKQSEVVYFSVGVDISGYKVIYDKTTQRAYSLPIGIPAGTTAISLSTAAVLVHSQGSVDLGAVAVLRKEYVTIPGDFTSGATIQVKNEILTHSNGAQYRWAGAVPKVVPAGSTPASSGGISASAWIEVTGEELRDELATTGGASQIGTSDGKTVQQWIIANDSANYRARNIQKLAWVDKQVHSRGSIKVLFQGDSMTAGYDTTSTDRVPANNGDWATHASMTYPQRFMAYLPEQSGCSVTGVYRAISGHTAIQSYNEPSWQSNPNCDVVILMLGLNDAGGVAGTTEDIYMEYMEKLIRRFIDWGMGVVVQTCSTGGQGSGGVVANLWAKRMRMMADTYGCAHFNADEVQYYRHNGAVQSDGGHFNSMGYAIHGQMLASMFMAGGLLPTYRPLTNEINTWCGRLDDSIGYCDATGNINLGRSDGAYTRTKVVGGMLANVASIATFSFYLDAEAAHIFVHGSGAGPINVLVDAPSWWNNGAQDYYDFANNQSINFSNSPQAANNAIVDLSTTYSADRKFVGRILGRGWKTLTFFTNLQGTGGDFYLNSLTVQPVPVGMSVQARNWARFDKGHRAVYSKKIPQAYNQATLPTATALVNFQVPMPQSMLPTTPSISGDLGTNFYNCGHSVLKISNSSGDYLEVLLIKTTGGGYVFTGKILKTTYATGNQPTAITATAAHYSMKDLKVAGANGPNMPLETIRDIDMASYVTIGVGAGNGGLVLDINITWPSTPPTSYWNIELEAWDMFGNSEASI</sequence>
<gene>
    <name evidence="1" type="ORF">B2_gp48</name>
</gene>
<keyword evidence="2" id="KW-0002">3D-structure</keyword>
<reference evidence="1" key="1">
    <citation type="submission" date="2022-02" db="EMBL/GenBank/DDBJ databases">
        <authorList>
            <person name="Tinney K.R."/>
            <person name="Subramanian S."/>
            <person name="Parent K.N."/>
        </authorList>
    </citation>
    <scope>NUCLEOTIDE SEQUENCE</scope>
</reference>